<proteinExistence type="inferred from homology"/>
<dbReference type="PANTHER" id="PTHR31657:SF40">
    <property type="entry name" value="ETHYLENE-RESPONSIVE TRANSCRIPTION FACTOR ERF062"/>
    <property type="match status" value="1"/>
</dbReference>
<dbReference type="GO" id="GO:0003700">
    <property type="term" value="F:DNA-binding transcription factor activity"/>
    <property type="evidence" value="ECO:0007669"/>
    <property type="project" value="InterPro"/>
</dbReference>
<feature type="compositionally biased region" description="Basic and acidic residues" evidence="9">
    <location>
        <begin position="316"/>
        <end position="350"/>
    </location>
</feature>
<organism evidence="11 12">
    <name type="scientific">Hibiscus syriacus</name>
    <name type="common">Rose of Sharon</name>
    <dbReference type="NCBI Taxonomy" id="106335"/>
    <lineage>
        <taxon>Eukaryota</taxon>
        <taxon>Viridiplantae</taxon>
        <taxon>Streptophyta</taxon>
        <taxon>Embryophyta</taxon>
        <taxon>Tracheophyta</taxon>
        <taxon>Spermatophyta</taxon>
        <taxon>Magnoliopsida</taxon>
        <taxon>eudicotyledons</taxon>
        <taxon>Gunneridae</taxon>
        <taxon>Pentapetalae</taxon>
        <taxon>rosids</taxon>
        <taxon>malvids</taxon>
        <taxon>Malvales</taxon>
        <taxon>Malvaceae</taxon>
        <taxon>Malvoideae</taxon>
        <taxon>Hibiscus</taxon>
    </lineage>
</organism>
<dbReference type="InterPro" id="IPR051758">
    <property type="entry name" value="ERF/AP2-like"/>
</dbReference>
<dbReference type="PRINTS" id="PR00367">
    <property type="entry name" value="ETHRSPELEMNT"/>
</dbReference>
<evidence type="ECO:0000313" key="12">
    <source>
        <dbReference type="Proteomes" id="UP000436088"/>
    </source>
</evidence>
<feature type="region of interest" description="Disordered" evidence="9">
    <location>
        <begin position="302"/>
        <end position="358"/>
    </location>
</feature>
<dbReference type="SMART" id="SM00380">
    <property type="entry name" value="AP2"/>
    <property type="match status" value="1"/>
</dbReference>
<evidence type="ECO:0000256" key="4">
    <source>
        <dbReference type="ARBA" id="ARBA00023125"/>
    </source>
</evidence>
<dbReference type="InterPro" id="IPR001471">
    <property type="entry name" value="AP2/ERF_dom"/>
</dbReference>
<feature type="compositionally biased region" description="Low complexity" evidence="9">
    <location>
        <begin position="202"/>
        <end position="214"/>
    </location>
</feature>
<dbReference type="Proteomes" id="UP000436088">
    <property type="component" value="Unassembled WGS sequence"/>
</dbReference>
<evidence type="ECO:0000313" key="11">
    <source>
        <dbReference type="EMBL" id="KAE8732015.1"/>
    </source>
</evidence>
<keyword evidence="7" id="KW-0539">Nucleus</keyword>
<dbReference type="AlphaFoldDB" id="A0A6A3CR46"/>
<dbReference type="PANTHER" id="PTHR31657">
    <property type="entry name" value="ETHYLENE-RESPONSIVE TRANSCRIPTION FACTOR ERF061"/>
    <property type="match status" value="1"/>
</dbReference>
<name>A0A6A3CR46_HIBSY</name>
<dbReference type="SUPFAM" id="SSF54171">
    <property type="entry name" value="DNA-binding domain"/>
    <property type="match status" value="1"/>
</dbReference>
<dbReference type="FunFam" id="3.30.730.10:FF:000001">
    <property type="entry name" value="Ethylene-responsive transcription factor 2"/>
    <property type="match status" value="1"/>
</dbReference>
<feature type="compositionally biased region" description="Polar residues" evidence="9">
    <location>
        <begin position="187"/>
        <end position="201"/>
    </location>
</feature>
<dbReference type="Gene3D" id="3.30.730.10">
    <property type="entry name" value="AP2/ERF domain"/>
    <property type="match status" value="1"/>
</dbReference>
<dbReference type="InterPro" id="IPR016177">
    <property type="entry name" value="DNA-bd_dom_sf"/>
</dbReference>
<dbReference type="GO" id="GO:0000976">
    <property type="term" value="F:transcription cis-regulatory region binding"/>
    <property type="evidence" value="ECO:0007669"/>
    <property type="project" value="UniProtKB-ARBA"/>
</dbReference>
<evidence type="ECO:0000256" key="1">
    <source>
        <dbReference type="ARBA" id="ARBA00004123"/>
    </source>
</evidence>
<accession>A0A6A3CR46</accession>
<dbReference type="GO" id="GO:0005634">
    <property type="term" value="C:nucleus"/>
    <property type="evidence" value="ECO:0007669"/>
    <property type="project" value="UniProtKB-SubCell"/>
</dbReference>
<comment type="subcellular location">
    <subcellularLocation>
        <location evidence="1">Nucleus</location>
    </subcellularLocation>
</comment>
<evidence type="ECO:0000256" key="6">
    <source>
        <dbReference type="ARBA" id="ARBA00023163"/>
    </source>
</evidence>
<keyword evidence="6" id="KW-0804">Transcription</keyword>
<dbReference type="InterPro" id="IPR036955">
    <property type="entry name" value="AP2/ERF_dom_sf"/>
</dbReference>
<keyword evidence="5" id="KW-0010">Activator</keyword>
<evidence type="ECO:0000259" key="10">
    <source>
        <dbReference type="PROSITE" id="PS51032"/>
    </source>
</evidence>
<feature type="domain" description="AP2/ERF" evidence="10">
    <location>
        <begin position="215"/>
        <end position="272"/>
    </location>
</feature>
<keyword evidence="12" id="KW-1185">Reference proteome</keyword>
<dbReference type="PROSITE" id="PS51032">
    <property type="entry name" value="AP2_ERF"/>
    <property type="match status" value="1"/>
</dbReference>
<keyword evidence="4" id="KW-0238">DNA-binding</keyword>
<keyword evidence="3" id="KW-0805">Transcription regulation</keyword>
<feature type="region of interest" description="Disordered" evidence="9">
    <location>
        <begin position="187"/>
        <end position="214"/>
    </location>
</feature>
<evidence type="ECO:0000256" key="3">
    <source>
        <dbReference type="ARBA" id="ARBA00023015"/>
    </source>
</evidence>
<dbReference type="CDD" id="cd00018">
    <property type="entry name" value="AP2"/>
    <property type="match status" value="1"/>
</dbReference>
<dbReference type="GO" id="GO:0009873">
    <property type="term" value="P:ethylene-activated signaling pathway"/>
    <property type="evidence" value="ECO:0007669"/>
    <property type="project" value="UniProtKB-KW"/>
</dbReference>
<evidence type="ECO:0000256" key="2">
    <source>
        <dbReference type="ARBA" id="ARBA00022745"/>
    </source>
</evidence>
<evidence type="ECO:0000256" key="8">
    <source>
        <dbReference type="ARBA" id="ARBA00024343"/>
    </source>
</evidence>
<evidence type="ECO:0000256" key="9">
    <source>
        <dbReference type="SAM" id="MobiDB-lite"/>
    </source>
</evidence>
<dbReference type="Pfam" id="PF00847">
    <property type="entry name" value="AP2"/>
    <property type="match status" value="1"/>
</dbReference>
<comment type="similarity">
    <text evidence="8">Belongs to the AP2/ERF transcription factor family. ERF subfamily.</text>
</comment>
<dbReference type="EMBL" id="VEPZ02000170">
    <property type="protein sequence ID" value="KAE8732015.1"/>
    <property type="molecule type" value="Genomic_DNA"/>
</dbReference>
<sequence>MSGKDQFPKTETLMNKGCPSYIYGIPTASKCLNDPIICGTSTGSNLLKNIPGIFRQVVLNDHHSSLLCSGFSSVPPLAGLVSDMPVNSLESFPKLNRALVSEPPSPSKFPELTLFSQEPAVLDPTTRTVGEKGERGSILSDNHSFEMPQLGRIQSQTGNEWLGMNQRLTRFESRGYSDYWLSTTKTQPMKNTGRRLQNGDQKGSLSSASSSSGKLFRGVRQRHWGKWVAEIRLPRNRTRVWLGTFDTAEEAAMAYDTAAYMLRGEYAHLNFPDLKHQLKANSLNGNTAALLEAKLQAVSQGIAGNKKSSNPPLVQAKDENLNQNTTKREWQFEEKNKEESEMNENKKKTQECASSDVDAVQLSRMPSLDMDMIWDALLVSNS</sequence>
<evidence type="ECO:0000256" key="5">
    <source>
        <dbReference type="ARBA" id="ARBA00023159"/>
    </source>
</evidence>
<protein>
    <submittedName>
        <fullName evidence="11">ERF055 protein</fullName>
    </submittedName>
</protein>
<comment type="caution">
    <text evidence="11">The sequence shown here is derived from an EMBL/GenBank/DDBJ whole genome shotgun (WGS) entry which is preliminary data.</text>
</comment>
<gene>
    <name evidence="11" type="ORF">F3Y22_tig00002260pilonHSYRG00003</name>
</gene>
<dbReference type="OrthoDB" id="777275at2759"/>
<keyword evidence="2" id="KW-0936">Ethylene signaling pathway</keyword>
<reference evidence="11" key="1">
    <citation type="submission" date="2019-09" db="EMBL/GenBank/DDBJ databases">
        <title>Draft genome information of white flower Hibiscus syriacus.</title>
        <authorList>
            <person name="Kim Y.-M."/>
        </authorList>
    </citation>
    <scope>NUCLEOTIDE SEQUENCE [LARGE SCALE GENOMIC DNA]</scope>
    <source>
        <strain evidence="11">YM2019G1</strain>
    </source>
</reference>
<evidence type="ECO:0000256" key="7">
    <source>
        <dbReference type="ARBA" id="ARBA00023242"/>
    </source>
</evidence>